<evidence type="ECO:0000256" key="3">
    <source>
        <dbReference type="ARBA" id="ARBA00022833"/>
    </source>
</evidence>
<evidence type="ECO:0000259" key="6">
    <source>
        <dbReference type="PROSITE" id="PS50089"/>
    </source>
</evidence>
<feature type="transmembrane region" description="Helical" evidence="5">
    <location>
        <begin position="236"/>
        <end position="258"/>
    </location>
</feature>
<keyword evidence="3" id="KW-0862">Zinc</keyword>
<keyword evidence="5" id="KW-0812">Transmembrane</keyword>
<dbReference type="PANTHER" id="PTHR22894">
    <property type="entry name" value="RING-TYPE DOMAIN-CONTAINING PROTEIN"/>
    <property type="match status" value="1"/>
</dbReference>
<dbReference type="GO" id="GO:0008270">
    <property type="term" value="F:zinc ion binding"/>
    <property type="evidence" value="ECO:0007669"/>
    <property type="project" value="UniProtKB-KW"/>
</dbReference>
<gene>
    <name evidence="8 9" type="primary">XB5864909.S</name>
</gene>
<dbReference type="SUPFAM" id="SSF57850">
    <property type="entry name" value="RING/U-box"/>
    <property type="match status" value="1"/>
</dbReference>
<dbReference type="Proteomes" id="UP000186698">
    <property type="component" value="Chromosome 4S"/>
</dbReference>
<feature type="domain" description="RING-type" evidence="6">
    <location>
        <begin position="97"/>
        <end position="140"/>
    </location>
</feature>
<evidence type="ECO:0000256" key="4">
    <source>
        <dbReference type="PROSITE-ProRule" id="PRU00175"/>
    </source>
</evidence>
<keyword evidence="1" id="KW-0479">Metal-binding</keyword>
<dbReference type="Pfam" id="PF13445">
    <property type="entry name" value="zf-RING_UBOX"/>
    <property type="match status" value="1"/>
</dbReference>
<dbReference type="InterPro" id="IPR027370">
    <property type="entry name" value="Znf-RING_euk"/>
</dbReference>
<dbReference type="InterPro" id="IPR038896">
    <property type="entry name" value="RNF170"/>
</dbReference>
<keyword evidence="5" id="KW-0472">Membrane</keyword>
<organism evidence="7 8">
    <name type="scientific">Xenopus laevis</name>
    <name type="common">African clawed frog</name>
    <dbReference type="NCBI Taxonomy" id="8355"/>
    <lineage>
        <taxon>Eukaryota</taxon>
        <taxon>Metazoa</taxon>
        <taxon>Chordata</taxon>
        <taxon>Craniata</taxon>
        <taxon>Vertebrata</taxon>
        <taxon>Euteleostomi</taxon>
        <taxon>Amphibia</taxon>
        <taxon>Batrachia</taxon>
        <taxon>Anura</taxon>
        <taxon>Pipoidea</taxon>
        <taxon>Pipidae</taxon>
        <taxon>Xenopodinae</taxon>
        <taxon>Xenopus</taxon>
        <taxon>Xenopus</taxon>
    </lineage>
</organism>
<proteinExistence type="predicted"/>
<evidence type="ECO:0000313" key="7">
    <source>
        <dbReference type="Proteomes" id="UP000186698"/>
    </source>
</evidence>
<dbReference type="AlphaFoldDB" id="A0A8J0V5Z6"/>
<evidence type="ECO:0000256" key="1">
    <source>
        <dbReference type="ARBA" id="ARBA00022723"/>
    </source>
</evidence>
<dbReference type="InterPro" id="IPR013083">
    <property type="entry name" value="Znf_RING/FYVE/PHD"/>
</dbReference>
<name>A0A8J0V5Z6_XENLA</name>
<dbReference type="AGR" id="Xenbase:XB-GENE-18005981"/>
<evidence type="ECO:0000256" key="5">
    <source>
        <dbReference type="SAM" id="Phobius"/>
    </source>
</evidence>
<dbReference type="Xenbase" id="XB-GENE-18005981">
    <property type="gene designation" value="XB5864909.S"/>
</dbReference>
<evidence type="ECO:0000313" key="9">
    <source>
        <dbReference type="Xenbase" id="XB-GENE-18005981"/>
    </source>
</evidence>
<dbReference type="InterPro" id="IPR017907">
    <property type="entry name" value="Znf_RING_CS"/>
</dbReference>
<dbReference type="InterPro" id="IPR001841">
    <property type="entry name" value="Znf_RING"/>
</dbReference>
<reference evidence="8" key="1">
    <citation type="submission" date="2025-08" db="UniProtKB">
        <authorList>
            <consortium name="RefSeq"/>
        </authorList>
    </citation>
    <scope>IDENTIFICATION</scope>
    <source>
        <strain evidence="8">J_2021</strain>
        <tissue evidence="8">Erythrocytes</tissue>
    </source>
</reference>
<evidence type="ECO:0000256" key="2">
    <source>
        <dbReference type="ARBA" id="ARBA00022771"/>
    </source>
</evidence>
<feature type="transmembrane region" description="Helical" evidence="5">
    <location>
        <begin position="198"/>
        <end position="221"/>
    </location>
</feature>
<dbReference type="KEGG" id="xla:108715535"/>
<keyword evidence="2 4" id="KW-0863">Zinc-finger</keyword>
<dbReference type="SMART" id="SM00184">
    <property type="entry name" value="RING"/>
    <property type="match status" value="1"/>
</dbReference>
<accession>A0A8J0V5Z6</accession>
<dbReference type="Gene3D" id="3.30.40.10">
    <property type="entry name" value="Zinc/RING finger domain, C3HC4 (zinc finger)"/>
    <property type="match status" value="1"/>
</dbReference>
<dbReference type="PROSITE" id="PS00518">
    <property type="entry name" value="ZF_RING_1"/>
    <property type="match status" value="1"/>
</dbReference>
<dbReference type="GO" id="GO:0061630">
    <property type="term" value="F:ubiquitin protein ligase activity"/>
    <property type="evidence" value="ECO:0007669"/>
    <property type="project" value="InterPro"/>
</dbReference>
<evidence type="ECO:0000313" key="8">
    <source>
        <dbReference type="RefSeq" id="XP_018116271.1"/>
    </source>
</evidence>
<keyword evidence="5" id="KW-1133">Transmembrane helix</keyword>
<dbReference type="CDD" id="cd16553">
    <property type="entry name" value="RING-HC_RNF170"/>
    <property type="match status" value="1"/>
</dbReference>
<dbReference type="PANTHER" id="PTHR22894:SF2">
    <property type="entry name" value="RING-TYPE DOMAIN-CONTAINING PROTEIN"/>
    <property type="match status" value="1"/>
</dbReference>
<sequence length="280" mass="32129">MFNRDRQLSSVWNEATLQQFAVSWPMCRTCRLLSCLTYAQGTMLSHTFCSPAETRFSCGYKLDMNSPKPEKEKLSLKKKNKDSYKSRQSHFHNDLNCPVCLQTATIPVETNCGHLFCGSCLMTYWKHDPWLGAMSCPLCRQKVVILYNDFCENQPDKLSRDIVHDIRHYNNRFSGKQRPFTDYLYDMPSLLHLGLRRIFTMGGLVWVFCLRILVCLFGAIVCLSSPFDVISDPMCGILSIIDDLVVVFLLLICIINIFQQLGQDGRSIGHSTEDSNMSEY</sequence>
<keyword evidence="7" id="KW-1185">Reference proteome</keyword>
<dbReference type="GeneID" id="108715535"/>
<dbReference type="PROSITE" id="PS50089">
    <property type="entry name" value="ZF_RING_2"/>
    <property type="match status" value="1"/>
</dbReference>
<dbReference type="RefSeq" id="XP_018116271.1">
    <property type="nucleotide sequence ID" value="XM_018260782.2"/>
</dbReference>
<dbReference type="CTD" id="108715535"/>
<protein>
    <submittedName>
        <fullName evidence="8">E3 ubiquitin-protein ligase RNF170-like</fullName>
    </submittedName>
</protein>
<dbReference type="OrthoDB" id="9049620at2759"/>